<dbReference type="EMBL" id="AMRK01000001">
    <property type="protein sequence ID" value="EKE74402.1"/>
    <property type="molecule type" value="Genomic_DNA"/>
</dbReference>
<evidence type="ECO:0000256" key="8">
    <source>
        <dbReference type="SAM" id="Phobius"/>
    </source>
</evidence>
<sequence>MEQSFSLLGMAGATSIALIFARAAFHKLTEFTEFTGFVADYRILPAALVGPAAAALVLTEVAVVIGTVTPGVMAPALALGAGLFLLYALAMGINVLRGRTTVECGCGGAAQPLGAPLVLRNIVLAVIAGLSAVAPVASRAPGAALAAIAVGAMLTLTFLIVDRILSNAALAQRTI</sequence>
<dbReference type="RefSeq" id="WP_009570250.1">
    <property type="nucleotide sequence ID" value="NZ_AMRK01000001.1"/>
</dbReference>
<feature type="transmembrane region" description="Helical" evidence="8">
    <location>
        <begin position="117"/>
        <end position="137"/>
    </location>
</feature>
<evidence type="ECO:0000259" key="9">
    <source>
        <dbReference type="Pfam" id="PF07291"/>
    </source>
</evidence>
<comment type="subcellular location">
    <subcellularLocation>
        <location evidence="2">Membrane</location>
        <topology evidence="2">Multi-pass membrane protein</topology>
    </subcellularLocation>
</comment>
<evidence type="ECO:0000256" key="7">
    <source>
        <dbReference type="ARBA" id="ARBA00023136"/>
    </source>
</evidence>
<dbReference type="AlphaFoldDB" id="K2JIU9"/>
<comment type="caution">
    <text evidence="10">The sequence shown here is derived from an EMBL/GenBank/DDBJ whole genome shotgun (WGS) entry which is preliminary data.</text>
</comment>
<feature type="transmembrane region" description="Helical" evidence="8">
    <location>
        <begin position="46"/>
        <end position="66"/>
    </location>
</feature>
<feature type="transmembrane region" description="Helical" evidence="8">
    <location>
        <begin position="6"/>
        <end position="25"/>
    </location>
</feature>
<dbReference type="UniPathway" id="UPA00895"/>
<evidence type="ECO:0000256" key="2">
    <source>
        <dbReference type="ARBA" id="ARBA00004141"/>
    </source>
</evidence>
<feature type="transmembrane region" description="Helical" evidence="8">
    <location>
        <begin position="143"/>
        <end position="165"/>
    </location>
</feature>
<comment type="pathway">
    <text evidence="3">One-carbon metabolism; methylamine degradation.</text>
</comment>
<feature type="transmembrane region" description="Helical" evidence="8">
    <location>
        <begin position="72"/>
        <end position="96"/>
    </location>
</feature>
<comment type="function">
    <text evidence="1">May be specifically involved in the processing, transport, and/or maturation of the MADH beta-subunit.</text>
</comment>
<evidence type="ECO:0000256" key="1">
    <source>
        <dbReference type="ARBA" id="ARBA00003475"/>
    </source>
</evidence>
<dbReference type="InterPro" id="IPR009908">
    <property type="entry name" value="Methylamine_util_MauE"/>
</dbReference>
<dbReference type="PATRIC" id="fig|1208323.3.peg.352"/>
<keyword evidence="11" id="KW-1185">Reference proteome</keyword>
<protein>
    <recommendedName>
        <fullName evidence="4">Methylamine utilization protein MauE</fullName>
    </recommendedName>
</protein>
<name>K2JIU9_9RHOB</name>
<evidence type="ECO:0000256" key="5">
    <source>
        <dbReference type="ARBA" id="ARBA00022692"/>
    </source>
</evidence>
<gene>
    <name evidence="10" type="ORF">B30_01710</name>
</gene>
<proteinExistence type="predicted"/>
<accession>K2JIU9</accession>
<keyword evidence="6 8" id="KW-1133">Transmembrane helix</keyword>
<dbReference type="eggNOG" id="ENOG50315I4">
    <property type="taxonomic scope" value="Bacteria"/>
</dbReference>
<dbReference type="STRING" id="1208323.B30_01710"/>
<keyword evidence="7 8" id="KW-0472">Membrane</keyword>
<evidence type="ECO:0000256" key="4">
    <source>
        <dbReference type="ARBA" id="ARBA00019078"/>
    </source>
</evidence>
<evidence type="ECO:0000256" key="3">
    <source>
        <dbReference type="ARBA" id="ARBA00004856"/>
    </source>
</evidence>
<keyword evidence="5 8" id="KW-0812">Transmembrane</keyword>
<dbReference type="GO" id="GO:0030416">
    <property type="term" value="P:methylamine metabolic process"/>
    <property type="evidence" value="ECO:0007669"/>
    <property type="project" value="InterPro"/>
</dbReference>
<evidence type="ECO:0000313" key="10">
    <source>
        <dbReference type="EMBL" id="EKE74402.1"/>
    </source>
</evidence>
<feature type="domain" description="Methylamine utilisation protein MauE" evidence="9">
    <location>
        <begin position="12"/>
        <end position="132"/>
    </location>
</feature>
<dbReference type="OrthoDB" id="4462029at2"/>
<evidence type="ECO:0000313" key="11">
    <source>
        <dbReference type="Proteomes" id="UP000006762"/>
    </source>
</evidence>
<dbReference type="Proteomes" id="UP000006762">
    <property type="component" value="Unassembled WGS sequence"/>
</dbReference>
<organism evidence="10 11">
    <name type="scientific">Celeribacter baekdonensis B30</name>
    <dbReference type="NCBI Taxonomy" id="1208323"/>
    <lineage>
        <taxon>Bacteria</taxon>
        <taxon>Pseudomonadati</taxon>
        <taxon>Pseudomonadota</taxon>
        <taxon>Alphaproteobacteria</taxon>
        <taxon>Rhodobacterales</taxon>
        <taxon>Roseobacteraceae</taxon>
        <taxon>Celeribacter</taxon>
    </lineage>
</organism>
<dbReference type="GO" id="GO:0016020">
    <property type="term" value="C:membrane"/>
    <property type="evidence" value="ECO:0007669"/>
    <property type="project" value="UniProtKB-SubCell"/>
</dbReference>
<reference evidence="10 11" key="1">
    <citation type="submission" date="2012-09" db="EMBL/GenBank/DDBJ databases">
        <title>Celeribacter baekdonensis B30 Genome Sequencing.</title>
        <authorList>
            <person name="Wang W."/>
        </authorList>
    </citation>
    <scope>NUCLEOTIDE SEQUENCE [LARGE SCALE GENOMIC DNA]</scope>
    <source>
        <strain evidence="10 11">B30</strain>
    </source>
</reference>
<evidence type="ECO:0000256" key="6">
    <source>
        <dbReference type="ARBA" id="ARBA00022989"/>
    </source>
</evidence>
<dbReference type="Pfam" id="PF07291">
    <property type="entry name" value="MauE"/>
    <property type="match status" value="1"/>
</dbReference>